<sequence>MRAHPGDESGWTKLLVFHDRDFLAAGFVAHPGSTVTDRAQLSAPVETQEATYVTLSLHGPAEDADGRGNPETALTAPGWRRKHLVSGHWPMLSAPEETADLLAAEVRHYTTRAA</sequence>
<name>A0ABS4ZF64_9MICO</name>
<evidence type="ECO:0000256" key="1">
    <source>
        <dbReference type="SAM" id="MobiDB-lite"/>
    </source>
</evidence>
<dbReference type="EMBL" id="JAGIOL010000001">
    <property type="protein sequence ID" value="MBP2435920.1"/>
    <property type="molecule type" value="Genomic_DNA"/>
</dbReference>
<keyword evidence="3" id="KW-1185">Reference proteome</keyword>
<accession>A0ABS4ZF64</accession>
<proteinExistence type="predicted"/>
<dbReference type="Proteomes" id="UP001519362">
    <property type="component" value="Unassembled WGS sequence"/>
</dbReference>
<evidence type="ECO:0000313" key="3">
    <source>
        <dbReference type="Proteomes" id="UP001519362"/>
    </source>
</evidence>
<reference evidence="2 3" key="1">
    <citation type="submission" date="2021-03" db="EMBL/GenBank/DDBJ databases">
        <title>Sequencing the genomes of 1000 actinobacteria strains.</title>
        <authorList>
            <person name="Klenk H.-P."/>
        </authorList>
    </citation>
    <scope>NUCLEOTIDE SEQUENCE [LARGE SCALE GENOMIC DNA]</scope>
    <source>
        <strain evidence="2 3">DSM 24221</strain>
    </source>
</reference>
<comment type="caution">
    <text evidence="2">The sequence shown here is derived from an EMBL/GenBank/DDBJ whole genome shotgun (WGS) entry which is preliminary data.</text>
</comment>
<feature type="region of interest" description="Disordered" evidence="1">
    <location>
        <begin position="57"/>
        <end position="78"/>
    </location>
</feature>
<dbReference type="RefSeq" id="WP_165131512.1">
    <property type="nucleotide sequence ID" value="NZ_CP049253.1"/>
</dbReference>
<gene>
    <name evidence="2" type="ORF">JOF34_000506</name>
</gene>
<protein>
    <submittedName>
        <fullName evidence="2">Uncharacterized protein</fullName>
    </submittedName>
</protein>
<organism evidence="2 3">
    <name type="scientific">Microbacterium amylolyticum</name>
    <dbReference type="NCBI Taxonomy" id="936337"/>
    <lineage>
        <taxon>Bacteria</taxon>
        <taxon>Bacillati</taxon>
        <taxon>Actinomycetota</taxon>
        <taxon>Actinomycetes</taxon>
        <taxon>Micrococcales</taxon>
        <taxon>Microbacteriaceae</taxon>
        <taxon>Microbacterium</taxon>
    </lineage>
</organism>
<evidence type="ECO:0000313" key="2">
    <source>
        <dbReference type="EMBL" id="MBP2435920.1"/>
    </source>
</evidence>